<organism evidence="1 2">
    <name type="scientific">Tautonia sociabilis</name>
    <dbReference type="NCBI Taxonomy" id="2080755"/>
    <lineage>
        <taxon>Bacteria</taxon>
        <taxon>Pseudomonadati</taxon>
        <taxon>Planctomycetota</taxon>
        <taxon>Planctomycetia</taxon>
        <taxon>Isosphaerales</taxon>
        <taxon>Isosphaeraceae</taxon>
        <taxon>Tautonia</taxon>
    </lineage>
</organism>
<reference evidence="1 2" key="1">
    <citation type="submission" date="2018-12" db="EMBL/GenBank/DDBJ databases">
        <authorList>
            <person name="Toschakov S.V."/>
        </authorList>
    </citation>
    <scope>NUCLEOTIDE SEQUENCE [LARGE SCALE GENOMIC DNA]</scope>
    <source>
        <strain evidence="1 2">GM2012</strain>
    </source>
</reference>
<reference evidence="1 2" key="2">
    <citation type="submission" date="2019-01" db="EMBL/GenBank/DDBJ databases">
        <title>Tautonia sociabilis, a novel thermotolerant planctomycete of Isosphaeraceae family, isolated from a 4000 m deep subterranean habitat.</title>
        <authorList>
            <person name="Kovaleva O.L."/>
            <person name="Elcheninov A.G."/>
            <person name="Van Heerden E."/>
            <person name="Toshchakov S.V."/>
            <person name="Novikov A."/>
            <person name="Bonch-Osmolovskaya E.A."/>
            <person name="Kublanov I.V."/>
        </authorList>
    </citation>
    <scope>NUCLEOTIDE SEQUENCE [LARGE SCALE GENOMIC DNA]</scope>
    <source>
        <strain evidence="1 2">GM2012</strain>
    </source>
</reference>
<proteinExistence type="predicted"/>
<protein>
    <submittedName>
        <fullName evidence="1">Uncharacterized protein</fullName>
    </submittedName>
</protein>
<dbReference type="AlphaFoldDB" id="A0A432MPU4"/>
<accession>A0A432MPU4</accession>
<keyword evidence="2" id="KW-1185">Reference proteome</keyword>
<gene>
    <name evidence="1" type="ORF">TsocGM_01555</name>
</gene>
<evidence type="ECO:0000313" key="1">
    <source>
        <dbReference type="EMBL" id="RUL89484.1"/>
    </source>
</evidence>
<dbReference type="EMBL" id="RYZH01000002">
    <property type="protein sequence ID" value="RUL89484.1"/>
    <property type="molecule type" value="Genomic_DNA"/>
</dbReference>
<sequence length="124" mass="12819">MFRTGIILAVVGLLVVDPILCRTAQAEAPCPGHGHAQLAACPDHPEPSHSDPESAHGCICQGATSDRATKQQAHAAYADAVVMCSTPNSSWLLATTGRIPSPLVLSRGPATGRAICISNQSLLI</sequence>
<dbReference type="Proteomes" id="UP000280296">
    <property type="component" value="Unassembled WGS sequence"/>
</dbReference>
<dbReference type="RefSeq" id="WP_126723561.1">
    <property type="nucleotide sequence ID" value="NZ_RYZH01000002.1"/>
</dbReference>
<comment type="caution">
    <text evidence="1">The sequence shown here is derived from an EMBL/GenBank/DDBJ whole genome shotgun (WGS) entry which is preliminary data.</text>
</comment>
<evidence type="ECO:0000313" key="2">
    <source>
        <dbReference type="Proteomes" id="UP000280296"/>
    </source>
</evidence>
<name>A0A432MPU4_9BACT</name>